<comment type="caution">
    <text evidence="2">The sequence shown here is derived from an EMBL/GenBank/DDBJ whole genome shotgun (WGS) entry which is preliminary data.</text>
</comment>
<evidence type="ECO:0000313" key="2">
    <source>
        <dbReference type="EMBL" id="MDR6213626.1"/>
    </source>
</evidence>
<feature type="region of interest" description="Disordered" evidence="1">
    <location>
        <begin position="1"/>
        <end position="23"/>
    </location>
</feature>
<dbReference type="Proteomes" id="UP001267710">
    <property type="component" value="Unassembled WGS sequence"/>
</dbReference>
<dbReference type="RefSeq" id="WP_309827241.1">
    <property type="nucleotide sequence ID" value="NZ_JAVIZX010000001.1"/>
</dbReference>
<protein>
    <submittedName>
        <fullName evidence="2">Uncharacterized protein</fullName>
    </submittedName>
</protein>
<name>A0ABU1I8S0_9BURK</name>
<sequence>MTRDSEKQLELDFDGDTESSERTLHVQSARASGLVVCFSTHLQLRRAHEEKAKDAKMLERITSRVRHFR</sequence>
<evidence type="ECO:0000313" key="3">
    <source>
        <dbReference type="Proteomes" id="UP001267710"/>
    </source>
</evidence>
<organism evidence="2 3">
    <name type="scientific">Paracidovorax wautersii</name>
    <dbReference type="NCBI Taxonomy" id="1177982"/>
    <lineage>
        <taxon>Bacteria</taxon>
        <taxon>Pseudomonadati</taxon>
        <taxon>Pseudomonadota</taxon>
        <taxon>Betaproteobacteria</taxon>
        <taxon>Burkholderiales</taxon>
        <taxon>Comamonadaceae</taxon>
        <taxon>Paracidovorax</taxon>
    </lineage>
</organism>
<evidence type="ECO:0000256" key="1">
    <source>
        <dbReference type="SAM" id="MobiDB-lite"/>
    </source>
</evidence>
<keyword evidence="3" id="KW-1185">Reference proteome</keyword>
<reference evidence="2 3" key="1">
    <citation type="submission" date="2023-08" db="EMBL/GenBank/DDBJ databases">
        <title>Functional and genomic diversity of the sorghum phyllosphere microbiome.</title>
        <authorList>
            <person name="Shade A."/>
        </authorList>
    </citation>
    <scope>NUCLEOTIDE SEQUENCE [LARGE SCALE GENOMIC DNA]</scope>
    <source>
        <strain evidence="2 3">SORGH_AS_0335</strain>
    </source>
</reference>
<gene>
    <name evidence="2" type="ORF">QE399_001315</name>
</gene>
<dbReference type="EMBL" id="JAVIZX010000001">
    <property type="protein sequence ID" value="MDR6213626.1"/>
    <property type="molecule type" value="Genomic_DNA"/>
</dbReference>
<accession>A0ABU1I8S0</accession>
<proteinExistence type="predicted"/>
<feature type="compositionally biased region" description="Basic and acidic residues" evidence="1">
    <location>
        <begin position="1"/>
        <end position="10"/>
    </location>
</feature>